<feature type="region of interest" description="Disordered" evidence="1">
    <location>
        <begin position="255"/>
        <end position="282"/>
    </location>
</feature>
<feature type="region of interest" description="Disordered" evidence="1">
    <location>
        <begin position="206"/>
        <end position="241"/>
    </location>
</feature>
<dbReference type="Proteomes" id="UP000440732">
    <property type="component" value="Unassembled WGS sequence"/>
</dbReference>
<accession>A0A6A3V096</accession>
<proteinExistence type="predicted"/>
<comment type="caution">
    <text evidence="2">The sequence shown here is derived from an EMBL/GenBank/DDBJ whole genome shotgun (WGS) entry which is preliminary data.</text>
</comment>
<name>A0A6A3V096_9STRA</name>
<protein>
    <submittedName>
        <fullName evidence="2">Uncharacterized protein</fullName>
    </submittedName>
</protein>
<feature type="compositionally biased region" description="Basic and acidic residues" evidence="1">
    <location>
        <begin position="255"/>
        <end position="269"/>
    </location>
</feature>
<evidence type="ECO:0000313" key="2">
    <source>
        <dbReference type="EMBL" id="KAE9152585.1"/>
    </source>
</evidence>
<gene>
    <name evidence="2" type="ORF">PF006_g3202</name>
</gene>
<sequence>MAQAPLKSLNVLKRRRFQRATSWASSSPPRIDHSGSQSAPRKSKPQSPPFDDHRRLRTVISSAYTRKRNPFVAMAAQSNDDKLMELDAPRNANDNSTWNFVQMNMTLLPIARPLPVSVSHRFQEGAVLAGVKPCTPTQKLLRQHTSNISPRRHDLDCSSSSRGLPPTPRSTCGAKRKFSETWHVPAIDTSMPPPAVLRMRSFSEDLYPPAPRSDSGYASDPARQNPSGCSPLHRSASLSSGCAAKGLYKGKRILELQDEDRRLHPDDRITAPSPSKRSKHQP</sequence>
<feature type="region of interest" description="Disordered" evidence="1">
    <location>
        <begin position="17"/>
        <end position="52"/>
    </location>
</feature>
<organism evidence="2 3">
    <name type="scientific">Phytophthora fragariae</name>
    <dbReference type="NCBI Taxonomy" id="53985"/>
    <lineage>
        <taxon>Eukaryota</taxon>
        <taxon>Sar</taxon>
        <taxon>Stramenopiles</taxon>
        <taxon>Oomycota</taxon>
        <taxon>Peronosporomycetes</taxon>
        <taxon>Peronosporales</taxon>
        <taxon>Peronosporaceae</taxon>
        <taxon>Phytophthora</taxon>
    </lineage>
</organism>
<dbReference type="AlphaFoldDB" id="A0A6A3V096"/>
<feature type="region of interest" description="Disordered" evidence="1">
    <location>
        <begin position="146"/>
        <end position="176"/>
    </location>
</feature>
<evidence type="ECO:0000313" key="3">
    <source>
        <dbReference type="Proteomes" id="UP000440732"/>
    </source>
</evidence>
<evidence type="ECO:0000256" key="1">
    <source>
        <dbReference type="SAM" id="MobiDB-lite"/>
    </source>
</evidence>
<reference evidence="2 3" key="1">
    <citation type="submission" date="2018-08" db="EMBL/GenBank/DDBJ databases">
        <title>Genomic investigation of the strawberry pathogen Phytophthora fragariae indicates pathogenicity is determined by transcriptional variation in three key races.</title>
        <authorList>
            <person name="Adams T.M."/>
            <person name="Armitage A.D."/>
            <person name="Sobczyk M.K."/>
            <person name="Bates H.J."/>
            <person name="Dunwell J.M."/>
            <person name="Nellist C.F."/>
            <person name="Harrison R.J."/>
        </authorList>
    </citation>
    <scope>NUCLEOTIDE SEQUENCE [LARGE SCALE GENOMIC DNA]</scope>
    <source>
        <strain evidence="2 3">NOV-5</strain>
    </source>
</reference>
<feature type="compositionally biased region" description="Polar residues" evidence="1">
    <location>
        <begin position="19"/>
        <end position="40"/>
    </location>
</feature>
<dbReference type="EMBL" id="QXGA01000099">
    <property type="protein sequence ID" value="KAE9152585.1"/>
    <property type="molecule type" value="Genomic_DNA"/>
</dbReference>